<dbReference type="PROSITE" id="PS00109">
    <property type="entry name" value="PROTEIN_KINASE_TYR"/>
    <property type="match status" value="1"/>
</dbReference>
<gene>
    <name evidence="3" type="ORF">WG66_11539</name>
</gene>
<feature type="domain" description="Gamma-glutamylcyclotransferase AIG2-like" evidence="1">
    <location>
        <begin position="14"/>
        <end position="120"/>
    </location>
</feature>
<dbReference type="eggNOG" id="ENOG502SIZI">
    <property type="taxonomic scope" value="Eukaryota"/>
</dbReference>
<dbReference type="PANTHER" id="PTHR38248:SF2">
    <property type="entry name" value="FUNK1 11"/>
    <property type="match status" value="1"/>
</dbReference>
<organism evidence="3 4">
    <name type="scientific">Moniliophthora roreri</name>
    <name type="common">Frosty pod rot fungus</name>
    <name type="synonym">Monilia roreri</name>
    <dbReference type="NCBI Taxonomy" id="221103"/>
    <lineage>
        <taxon>Eukaryota</taxon>
        <taxon>Fungi</taxon>
        <taxon>Dikarya</taxon>
        <taxon>Basidiomycota</taxon>
        <taxon>Agaricomycotina</taxon>
        <taxon>Agaricomycetes</taxon>
        <taxon>Agaricomycetidae</taxon>
        <taxon>Agaricales</taxon>
        <taxon>Marasmiineae</taxon>
        <taxon>Marasmiaceae</taxon>
        <taxon>Moniliophthora</taxon>
    </lineage>
</organism>
<proteinExistence type="predicted"/>
<dbReference type="EMBL" id="LATX01001964">
    <property type="protein sequence ID" value="KTB35867.1"/>
    <property type="molecule type" value="Genomic_DNA"/>
</dbReference>
<dbReference type="InterPro" id="IPR009288">
    <property type="entry name" value="AIG2-like_dom"/>
</dbReference>
<dbReference type="SUPFAM" id="SSF56112">
    <property type="entry name" value="Protein kinase-like (PK-like)"/>
    <property type="match status" value="1"/>
</dbReference>
<evidence type="ECO:0000313" key="4">
    <source>
        <dbReference type="Proteomes" id="UP000054988"/>
    </source>
</evidence>
<dbReference type="InterPro" id="IPR013024">
    <property type="entry name" value="GGCT-like"/>
</dbReference>
<dbReference type="Pfam" id="PF17667">
    <property type="entry name" value="Pkinase_fungal"/>
    <property type="match status" value="2"/>
</dbReference>
<dbReference type="GO" id="GO:0004672">
    <property type="term" value="F:protein kinase activity"/>
    <property type="evidence" value="ECO:0007669"/>
    <property type="project" value="InterPro"/>
</dbReference>
<dbReference type="InterPro" id="IPR008266">
    <property type="entry name" value="Tyr_kinase_AS"/>
</dbReference>
<name>A0A0W0FHR6_MONRR</name>
<dbReference type="PANTHER" id="PTHR38248">
    <property type="entry name" value="FUNK1 6"/>
    <property type="match status" value="1"/>
</dbReference>
<dbReference type="InterPro" id="IPR036568">
    <property type="entry name" value="GGCT-like_sf"/>
</dbReference>
<sequence length="831" mass="93724">MSKDNQVKFSPKLLFFYGTLTLEHVLKEVAGLTDTPILRKASITRYTIKLWGPYPALVKATSLETESTVQGKAWLVCEEMQMRRLAYYEGRNYRMEEVEISLENGKKQQGYTFVWDGAPEDLKDGVFNPGRFSRVSQDFAHLNRNSMSLFHTSSPRAGGGDTIVKAEDVARPSGGKGRENKGYPSSCCNESRAAFSDGSYVSWWCSIVSRNGRAGTMKVAIVDLHSLRVIIETIEMWHKIGAGMKNRFSGPISPMDFLRHFLPKPQSPAPWTKETQEPFFAVGVAAPDGARAMCRPMVEALEPFCPTLYLMETHSWDCSLGSRVDLHLPNPDLCSYTHLGAQVTDIAGFEHIFHFKVNEHDDGFGDGELSLEYPTPSAEHTRNQLSTYATIQFALQRRTHIFSVLVVKHHARLIRWDRAGAIVTSKFLFAEEPYLAEFMWAYARADFGKQGWDTSITVISATPHLCGRLAFLVDEARRILDIPPEEPVFRFTVWDEDDTHKQSYYYGSKPLFASNRSSAGRATSGYIVIDENAKLAFLKDTWRIVSSEWIREGITYQKLREAGVRNVPTVIASGDIPGQQTVSFGSKAMNPQKHYRIVFREVASDIVTYGHTSVLVGAVRDALQAHQDAFEKARILHRDISNGNILITNEGKGLLIDWEFSEHLDEVEKGRQTISFDRNGTWAFMSARLLQAPVTPGQPIHHTLQDDLESFYHVLSWVALQHEPHQFSHTVKLQEIFARTYNYAVCVNGYLQGGTMKRSALLASTSESEEIFFDGPLKDLIRDLQRVLKVTYVRPNVLERKKGEEMAKECPEMLDGSFVDGGEVHGGRFCT</sequence>
<dbReference type="Gene3D" id="1.10.510.10">
    <property type="entry name" value="Transferase(Phosphotransferase) domain 1"/>
    <property type="match status" value="1"/>
</dbReference>
<evidence type="ECO:0000259" key="2">
    <source>
        <dbReference type="Pfam" id="PF17667"/>
    </source>
</evidence>
<comment type="caution">
    <text evidence="3">The sequence shown here is derived from an EMBL/GenBank/DDBJ whole genome shotgun (WGS) entry which is preliminary data.</text>
</comment>
<dbReference type="InterPro" id="IPR040976">
    <property type="entry name" value="Pkinase_fungal"/>
</dbReference>
<evidence type="ECO:0000259" key="1">
    <source>
        <dbReference type="Pfam" id="PF06094"/>
    </source>
</evidence>
<accession>A0A0W0FHR6</accession>
<feature type="domain" description="Fungal-type protein kinase" evidence="2">
    <location>
        <begin position="373"/>
        <end position="577"/>
    </location>
</feature>
<evidence type="ECO:0000313" key="3">
    <source>
        <dbReference type="EMBL" id="KTB35867.1"/>
    </source>
</evidence>
<dbReference type="Proteomes" id="UP000054988">
    <property type="component" value="Unassembled WGS sequence"/>
</dbReference>
<dbReference type="InterPro" id="IPR011009">
    <property type="entry name" value="Kinase-like_dom_sf"/>
</dbReference>
<dbReference type="SUPFAM" id="SSF110857">
    <property type="entry name" value="Gamma-glutamyl cyclotransferase-like"/>
    <property type="match status" value="1"/>
</dbReference>
<feature type="domain" description="Fungal-type protein kinase" evidence="2">
    <location>
        <begin position="591"/>
        <end position="718"/>
    </location>
</feature>
<dbReference type="Gene3D" id="3.10.490.10">
    <property type="entry name" value="Gamma-glutamyl cyclotransferase-like"/>
    <property type="match status" value="1"/>
</dbReference>
<reference evidence="3 4" key="1">
    <citation type="submission" date="2015-12" db="EMBL/GenBank/DDBJ databases">
        <title>Draft genome sequence of Moniliophthora roreri, the causal agent of frosty pod rot of cacao.</title>
        <authorList>
            <person name="Aime M.C."/>
            <person name="Diaz-Valderrama J.R."/>
            <person name="Kijpornyongpan T."/>
            <person name="Phillips-Mora W."/>
        </authorList>
    </citation>
    <scope>NUCLEOTIDE SEQUENCE [LARGE SCALE GENOMIC DNA]</scope>
    <source>
        <strain evidence="3 4">MCA 2952</strain>
    </source>
</reference>
<protein>
    <submittedName>
        <fullName evidence="3">Uncharacterized protein</fullName>
    </submittedName>
</protein>
<dbReference type="Pfam" id="PF06094">
    <property type="entry name" value="GGACT"/>
    <property type="match status" value="1"/>
</dbReference>
<dbReference type="CDD" id="cd06661">
    <property type="entry name" value="GGCT_like"/>
    <property type="match status" value="1"/>
</dbReference>
<dbReference type="AlphaFoldDB" id="A0A0W0FHR6"/>